<gene>
    <name evidence="2" type="ORF">HPB48_023368</name>
</gene>
<proteinExistence type="predicted"/>
<protein>
    <submittedName>
        <fullName evidence="2">Uncharacterized protein</fullName>
    </submittedName>
</protein>
<evidence type="ECO:0000313" key="2">
    <source>
        <dbReference type="EMBL" id="KAH9382806.1"/>
    </source>
</evidence>
<feature type="region of interest" description="Disordered" evidence="1">
    <location>
        <begin position="1"/>
        <end position="55"/>
    </location>
</feature>
<keyword evidence="3" id="KW-1185">Reference proteome</keyword>
<dbReference type="Proteomes" id="UP000821853">
    <property type="component" value="Unassembled WGS sequence"/>
</dbReference>
<accession>A0A9J6H526</accession>
<dbReference type="SUPFAM" id="SSF52047">
    <property type="entry name" value="RNI-like"/>
    <property type="match status" value="1"/>
</dbReference>
<organism evidence="2 3">
    <name type="scientific">Haemaphysalis longicornis</name>
    <name type="common">Bush tick</name>
    <dbReference type="NCBI Taxonomy" id="44386"/>
    <lineage>
        <taxon>Eukaryota</taxon>
        <taxon>Metazoa</taxon>
        <taxon>Ecdysozoa</taxon>
        <taxon>Arthropoda</taxon>
        <taxon>Chelicerata</taxon>
        <taxon>Arachnida</taxon>
        <taxon>Acari</taxon>
        <taxon>Parasitiformes</taxon>
        <taxon>Ixodida</taxon>
        <taxon>Ixodoidea</taxon>
        <taxon>Ixodidae</taxon>
        <taxon>Haemaphysalinae</taxon>
        <taxon>Haemaphysalis</taxon>
    </lineage>
</organism>
<feature type="compositionally biased region" description="Basic and acidic residues" evidence="1">
    <location>
        <begin position="1"/>
        <end position="10"/>
    </location>
</feature>
<reference evidence="2 3" key="1">
    <citation type="journal article" date="2020" name="Cell">
        <title>Large-Scale Comparative Analyses of Tick Genomes Elucidate Their Genetic Diversity and Vector Capacities.</title>
        <authorList>
            <consortium name="Tick Genome and Microbiome Consortium (TIGMIC)"/>
            <person name="Jia N."/>
            <person name="Wang J."/>
            <person name="Shi W."/>
            <person name="Du L."/>
            <person name="Sun Y."/>
            <person name="Zhan W."/>
            <person name="Jiang J.F."/>
            <person name="Wang Q."/>
            <person name="Zhang B."/>
            <person name="Ji P."/>
            <person name="Bell-Sakyi L."/>
            <person name="Cui X.M."/>
            <person name="Yuan T.T."/>
            <person name="Jiang B.G."/>
            <person name="Yang W.F."/>
            <person name="Lam T.T."/>
            <person name="Chang Q.C."/>
            <person name="Ding S.J."/>
            <person name="Wang X.J."/>
            <person name="Zhu J.G."/>
            <person name="Ruan X.D."/>
            <person name="Zhao L."/>
            <person name="Wei J.T."/>
            <person name="Ye R.Z."/>
            <person name="Que T.C."/>
            <person name="Du C.H."/>
            <person name="Zhou Y.H."/>
            <person name="Cheng J.X."/>
            <person name="Dai P.F."/>
            <person name="Guo W.B."/>
            <person name="Han X.H."/>
            <person name="Huang E.J."/>
            <person name="Li L.F."/>
            <person name="Wei W."/>
            <person name="Gao Y.C."/>
            <person name="Liu J.Z."/>
            <person name="Shao H.Z."/>
            <person name="Wang X."/>
            <person name="Wang C.C."/>
            <person name="Yang T.C."/>
            <person name="Huo Q.B."/>
            <person name="Li W."/>
            <person name="Chen H.Y."/>
            <person name="Chen S.E."/>
            <person name="Zhou L.G."/>
            <person name="Ni X.B."/>
            <person name="Tian J.H."/>
            <person name="Sheng Y."/>
            <person name="Liu T."/>
            <person name="Pan Y.S."/>
            <person name="Xia L.Y."/>
            <person name="Li J."/>
            <person name="Zhao F."/>
            <person name="Cao W.C."/>
        </authorList>
    </citation>
    <scope>NUCLEOTIDE SEQUENCE [LARGE SCALE GENOMIC DNA]</scope>
    <source>
        <strain evidence="2">HaeL-2018</strain>
    </source>
</reference>
<dbReference type="Gene3D" id="3.80.10.10">
    <property type="entry name" value="Ribonuclease Inhibitor"/>
    <property type="match status" value="1"/>
</dbReference>
<dbReference type="OMA" id="SAEDAWP"/>
<name>A0A9J6H526_HAELO</name>
<dbReference type="OrthoDB" id="6501528at2759"/>
<dbReference type="VEuPathDB" id="VectorBase:HLOH_049083"/>
<dbReference type="AlphaFoldDB" id="A0A9J6H526"/>
<comment type="caution">
    <text evidence="2">The sequence shown here is derived from an EMBL/GenBank/DDBJ whole genome shotgun (WGS) entry which is preliminary data.</text>
</comment>
<evidence type="ECO:0000256" key="1">
    <source>
        <dbReference type="SAM" id="MobiDB-lite"/>
    </source>
</evidence>
<dbReference type="InterPro" id="IPR032675">
    <property type="entry name" value="LRR_dom_sf"/>
</dbReference>
<dbReference type="PANTHER" id="PTHR47679:SF2">
    <property type="entry name" value="C-TERMINAL OF ROC (COR) DOMAIN-CONTAINING PROTEIN"/>
    <property type="match status" value="1"/>
</dbReference>
<evidence type="ECO:0000313" key="3">
    <source>
        <dbReference type="Proteomes" id="UP000821853"/>
    </source>
</evidence>
<dbReference type="EMBL" id="JABSTR010000404">
    <property type="protein sequence ID" value="KAH9382806.1"/>
    <property type="molecule type" value="Genomic_DNA"/>
</dbReference>
<sequence length="796" mass="88767">MASGGDDGRDLSLPGPSWVKKSADDSVDTAESASSGDAAPTELSESASEERFSVSSGSQRSACLAAVDMWAEEAASFVPSTADSGALPGEHGPSSPGTTSANALLAFARYLRREAPSYFPSANDVEQRVRSFEDVFRSESGEELTRQCSHGEREPCWVLKHQKSWNNLLNSHGLELLECLRGRALSLRTLDMMERINLSPSVTLTSLCLVMWVIYEHRCIRSATLNAGIVAPHHISIFYKLLRFHTDYVSAGIVAHHSEPTGAWRSQIFDSLKYTTLLHTFHMSALRLNEPQSDNFRQLITRNPGLRSLVAVNVTVDSIAAMNLFDGLTYLQNLEELDLYARVDEGEYIYGEAISMLLHTTVQRMRLNLDCDMTQFFAELQDNRSLNELELGNPVSDAEPLLALADSLAKNRTLRCLKMAINVSRRRRFGAYGKALASIVANNRRIEVLDLSGSTLDDNASLREVCFGAVNDTPGERLQVLNIIAAKSLQNRVTFVWRDDEVPLLGNNLEAPLRKLYLQAVDAWQDDVGTFLRHLPKYESTLTTLYICAPDIITAEGARDLSSFFANATMLSKVALIYETTKESSFTLLEGIGDSSSITVLVIGRWFLDGDVAWALRDALDVNTSLLRLEVYRYDGECVCPTFDRLFPEAVTASRSLVVVQRFHFGQETRAETRDAGVRFTLRRNEMALRDTLDSILEGKLKATASFAYHMLRASSDPQGSYFREHEIGWRPLVTNRLLEVYEAVRDPLRRLSLEYDSVAGSQRRQSLLPEFQALYGKCLQSVNLRLGLDDGFSET</sequence>
<dbReference type="PANTHER" id="PTHR47679">
    <property type="entry name" value="PROTEIN TORNADO 1"/>
    <property type="match status" value="1"/>
</dbReference>